<keyword evidence="3" id="KW-1185">Reference proteome</keyword>
<dbReference type="InterPro" id="IPR001763">
    <property type="entry name" value="Rhodanese-like_dom"/>
</dbReference>
<dbReference type="PANTHER" id="PTHR43031">
    <property type="entry name" value="FAD-DEPENDENT OXIDOREDUCTASE"/>
    <property type="match status" value="1"/>
</dbReference>
<dbReference type="Pfam" id="PF00581">
    <property type="entry name" value="Rhodanese"/>
    <property type="match status" value="1"/>
</dbReference>
<dbReference type="InterPro" id="IPR050229">
    <property type="entry name" value="GlpE_sulfurtransferase"/>
</dbReference>
<dbReference type="PANTHER" id="PTHR43031:SF1">
    <property type="entry name" value="PYRIDINE NUCLEOTIDE-DISULPHIDE OXIDOREDUCTASE"/>
    <property type="match status" value="1"/>
</dbReference>
<gene>
    <name evidence="2" type="ORF">ACFQ1O_13400</name>
</gene>
<organism evidence="2 3">
    <name type="scientific">Pseudofulvibacter geojedonensis</name>
    <dbReference type="NCBI Taxonomy" id="1123758"/>
    <lineage>
        <taxon>Bacteria</taxon>
        <taxon>Pseudomonadati</taxon>
        <taxon>Bacteroidota</taxon>
        <taxon>Flavobacteriia</taxon>
        <taxon>Flavobacteriales</taxon>
        <taxon>Flavobacteriaceae</taxon>
        <taxon>Pseudofulvibacter</taxon>
    </lineage>
</organism>
<evidence type="ECO:0000259" key="1">
    <source>
        <dbReference type="PROSITE" id="PS50206"/>
    </source>
</evidence>
<name>A0ABW3I5S4_9FLAO</name>
<dbReference type="CDD" id="cd00158">
    <property type="entry name" value="RHOD"/>
    <property type="match status" value="1"/>
</dbReference>
<dbReference type="InterPro" id="IPR036873">
    <property type="entry name" value="Rhodanese-like_dom_sf"/>
</dbReference>
<evidence type="ECO:0000313" key="3">
    <source>
        <dbReference type="Proteomes" id="UP001596997"/>
    </source>
</evidence>
<dbReference type="RefSeq" id="WP_377716736.1">
    <property type="nucleotide sequence ID" value="NZ_JBHTJM010000010.1"/>
</dbReference>
<evidence type="ECO:0000313" key="2">
    <source>
        <dbReference type="EMBL" id="MFD0965007.1"/>
    </source>
</evidence>
<proteinExistence type="predicted"/>
<comment type="caution">
    <text evidence="2">The sequence shown here is derived from an EMBL/GenBank/DDBJ whole genome shotgun (WGS) entry which is preliminary data.</text>
</comment>
<sequence>MTDLNQKEWAEQLAKDDNAIVLDVRTQEEVEEGFIPNAINIDVREPQQFLDQINELDKSKNYYVYCRSGGRSSQACAVMNQMCAIPNTFNLVGGFMEWAGEVSHN</sequence>
<reference evidence="3" key="1">
    <citation type="journal article" date="2019" name="Int. J. Syst. Evol. Microbiol.">
        <title>The Global Catalogue of Microorganisms (GCM) 10K type strain sequencing project: providing services to taxonomists for standard genome sequencing and annotation.</title>
        <authorList>
            <consortium name="The Broad Institute Genomics Platform"/>
            <consortium name="The Broad Institute Genome Sequencing Center for Infectious Disease"/>
            <person name="Wu L."/>
            <person name="Ma J."/>
        </authorList>
    </citation>
    <scope>NUCLEOTIDE SEQUENCE [LARGE SCALE GENOMIC DNA]</scope>
    <source>
        <strain evidence="3">CCUG 62114</strain>
    </source>
</reference>
<protein>
    <submittedName>
        <fullName evidence="2">Rhodanese-like domain-containing protein</fullName>
    </submittedName>
</protein>
<dbReference type="PROSITE" id="PS50206">
    <property type="entry name" value="RHODANESE_3"/>
    <property type="match status" value="1"/>
</dbReference>
<dbReference type="Gene3D" id="3.40.250.10">
    <property type="entry name" value="Rhodanese-like domain"/>
    <property type="match status" value="1"/>
</dbReference>
<feature type="domain" description="Rhodanese" evidence="1">
    <location>
        <begin position="15"/>
        <end position="103"/>
    </location>
</feature>
<dbReference type="Proteomes" id="UP001596997">
    <property type="component" value="Unassembled WGS sequence"/>
</dbReference>
<dbReference type="EMBL" id="JBHTJM010000010">
    <property type="protein sequence ID" value="MFD0965007.1"/>
    <property type="molecule type" value="Genomic_DNA"/>
</dbReference>
<dbReference type="SUPFAM" id="SSF52821">
    <property type="entry name" value="Rhodanese/Cell cycle control phosphatase"/>
    <property type="match status" value="1"/>
</dbReference>
<accession>A0ABW3I5S4</accession>
<dbReference type="SMART" id="SM00450">
    <property type="entry name" value="RHOD"/>
    <property type="match status" value="1"/>
</dbReference>